<dbReference type="InParanoid" id="K5VPB5"/>
<organism evidence="2 3">
    <name type="scientific">Phanerochaete carnosa (strain HHB-10118-sp)</name>
    <name type="common">White-rot fungus</name>
    <name type="synonym">Peniophora carnosa</name>
    <dbReference type="NCBI Taxonomy" id="650164"/>
    <lineage>
        <taxon>Eukaryota</taxon>
        <taxon>Fungi</taxon>
        <taxon>Dikarya</taxon>
        <taxon>Basidiomycota</taxon>
        <taxon>Agaricomycotina</taxon>
        <taxon>Agaricomycetes</taxon>
        <taxon>Polyporales</taxon>
        <taxon>Phanerochaetaceae</taxon>
        <taxon>Phanerochaete</taxon>
    </lineage>
</organism>
<evidence type="ECO:0008006" key="4">
    <source>
        <dbReference type="Google" id="ProtNLM"/>
    </source>
</evidence>
<dbReference type="AlphaFoldDB" id="K5VPB5"/>
<feature type="compositionally biased region" description="Pro residues" evidence="1">
    <location>
        <begin position="222"/>
        <end position="231"/>
    </location>
</feature>
<sequence>MSKSLTLPWLHEYFIDVAETHGGDLLSVPVHSAAKKVQIIKARLVCFSRQSFKLICDPTRDGEDNWIWAHVSDREYIVPVRFSKEAMKVYRQHPVYGSLSISSFKTAIISMKDFRPMFARVPNPGMGMSSSGHLVLEVCTFNVLGSTGASMLGSPKGIETGSDIYLWVQGLREGNGGGNVLKLRKQAENSADGSSSSQPAHTQAMEVLTYGRRQRSSSPDGTPEPKPPCPAQRPRKSKVNPVKAHQRRWRIRTEPPPESWDGVKNVEHVHEPSSPCNPAAPEKKRDPPGTPPKRT</sequence>
<dbReference type="HOGENOM" id="CLU_1086294_0_0_1"/>
<dbReference type="RefSeq" id="XP_007403039.1">
    <property type="nucleotide sequence ID" value="XM_007402977.1"/>
</dbReference>
<keyword evidence="3" id="KW-1185">Reference proteome</keyword>
<dbReference type="EMBL" id="JH931085">
    <property type="protein sequence ID" value="EKM48409.1"/>
    <property type="molecule type" value="Genomic_DNA"/>
</dbReference>
<dbReference type="KEGG" id="pco:PHACADRAFT_189172"/>
<feature type="compositionally biased region" description="Basic residues" evidence="1">
    <location>
        <begin position="233"/>
        <end position="250"/>
    </location>
</feature>
<gene>
    <name evidence="2" type="ORF">PHACADRAFT_189172</name>
</gene>
<dbReference type="Proteomes" id="UP000008370">
    <property type="component" value="Unassembled WGS sequence"/>
</dbReference>
<proteinExistence type="predicted"/>
<reference evidence="2 3" key="1">
    <citation type="journal article" date="2012" name="BMC Genomics">
        <title>Comparative genomics of the white-rot fungi, Phanerochaete carnosa and P. chrysosporium, to elucidate the genetic basis of the distinct wood types they colonize.</title>
        <authorList>
            <person name="Suzuki H."/>
            <person name="MacDonald J."/>
            <person name="Syed K."/>
            <person name="Salamov A."/>
            <person name="Hori C."/>
            <person name="Aerts A."/>
            <person name="Henrissat B."/>
            <person name="Wiebenga A."/>
            <person name="vanKuyk P.A."/>
            <person name="Barry K."/>
            <person name="Lindquist E."/>
            <person name="LaButti K."/>
            <person name="Lapidus A."/>
            <person name="Lucas S."/>
            <person name="Coutinho P."/>
            <person name="Gong Y."/>
            <person name="Samejima M."/>
            <person name="Mahadevan R."/>
            <person name="Abou-Zaid M."/>
            <person name="de Vries R.P."/>
            <person name="Igarashi K."/>
            <person name="Yadav J.S."/>
            <person name="Grigoriev I.V."/>
            <person name="Master E.R."/>
        </authorList>
    </citation>
    <scope>NUCLEOTIDE SEQUENCE [LARGE SCALE GENOMIC DNA]</scope>
    <source>
        <strain evidence="2 3">HHB-10118-sp</strain>
    </source>
</reference>
<evidence type="ECO:0000313" key="3">
    <source>
        <dbReference type="Proteomes" id="UP000008370"/>
    </source>
</evidence>
<dbReference type="OrthoDB" id="3144405at2759"/>
<evidence type="ECO:0000256" key="1">
    <source>
        <dbReference type="SAM" id="MobiDB-lite"/>
    </source>
</evidence>
<feature type="region of interest" description="Disordered" evidence="1">
    <location>
        <begin position="211"/>
        <end position="295"/>
    </location>
</feature>
<protein>
    <recommendedName>
        <fullName evidence="4">Telomere replication protein EST3</fullName>
    </recommendedName>
</protein>
<evidence type="ECO:0000313" key="2">
    <source>
        <dbReference type="EMBL" id="EKM48409.1"/>
    </source>
</evidence>
<feature type="non-terminal residue" evidence="2">
    <location>
        <position position="295"/>
    </location>
</feature>
<accession>K5VPB5</accession>
<name>K5VPB5_PHACS</name>
<dbReference type="GeneID" id="18910536"/>